<protein>
    <recommendedName>
        <fullName evidence="5">Nuclear segregation protein Bfr1</fullName>
    </recommendedName>
</protein>
<feature type="compositionally biased region" description="Low complexity" evidence="2">
    <location>
        <begin position="410"/>
        <end position="424"/>
    </location>
</feature>
<evidence type="ECO:0000313" key="3">
    <source>
        <dbReference type="EMBL" id="KAJ3479827.1"/>
    </source>
</evidence>
<comment type="caution">
    <text evidence="3">The sequence shown here is derived from an EMBL/GenBank/DDBJ whole genome shotgun (WGS) entry which is preliminary data.</text>
</comment>
<evidence type="ECO:0000256" key="1">
    <source>
        <dbReference type="SAM" id="Coils"/>
    </source>
</evidence>
<evidence type="ECO:0008006" key="5">
    <source>
        <dbReference type="Google" id="ProtNLM"/>
    </source>
</evidence>
<feature type="compositionally biased region" description="Basic and acidic residues" evidence="2">
    <location>
        <begin position="533"/>
        <end position="542"/>
    </location>
</feature>
<feature type="region of interest" description="Disordered" evidence="2">
    <location>
        <begin position="495"/>
        <end position="542"/>
    </location>
</feature>
<dbReference type="GO" id="GO:1990904">
    <property type="term" value="C:ribonucleoprotein complex"/>
    <property type="evidence" value="ECO:0007669"/>
    <property type="project" value="TreeGrafter"/>
</dbReference>
<dbReference type="PANTHER" id="PTHR31027:SF2">
    <property type="entry name" value="LEBERCILIN DOMAIN-CONTAINING PROTEIN"/>
    <property type="match status" value="1"/>
</dbReference>
<gene>
    <name evidence="3" type="ORF">NLI96_g8784</name>
</gene>
<dbReference type="Proteomes" id="UP001212997">
    <property type="component" value="Unassembled WGS sequence"/>
</dbReference>
<dbReference type="GO" id="GO:0003729">
    <property type="term" value="F:mRNA binding"/>
    <property type="evidence" value="ECO:0007669"/>
    <property type="project" value="TreeGrafter"/>
</dbReference>
<dbReference type="AlphaFoldDB" id="A0AAD5UYB8"/>
<dbReference type="GO" id="GO:0008298">
    <property type="term" value="P:intracellular mRNA localization"/>
    <property type="evidence" value="ECO:0007669"/>
    <property type="project" value="TreeGrafter"/>
</dbReference>
<proteinExistence type="predicted"/>
<feature type="compositionally biased region" description="Basic residues" evidence="2">
    <location>
        <begin position="397"/>
        <end position="406"/>
    </location>
</feature>
<feature type="region of interest" description="Disordered" evidence="2">
    <location>
        <begin position="392"/>
        <end position="433"/>
    </location>
</feature>
<name>A0AAD5UYB8_9APHY</name>
<reference evidence="3" key="1">
    <citation type="submission" date="2022-07" db="EMBL/GenBank/DDBJ databases">
        <title>Genome Sequence of Physisporinus lineatus.</title>
        <authorList>
            <person name="Buettner E."/>
        </authorList>
    </citation>
    <scope>NUCLEOTIDE SEQUENCE</scope>
    <source>
        <strain evidence="3">VT162</strain>
    </source>
</reference>
<feature type="coiled-coil region" evidence="1">
    <location>
        <begin position="288"/>
        <end position="320"/>
    </location>
</feature>
<feature type="coiled-coil region" evidence="1">
    <location>
        <begin position="194"/>
        <end position="254"/>
    </location>
</feature>
<keyword evidence="4" id="KW-1185">Reference proteome</keyword>
<organism evidence="3 4">
    <name type="scientific">Meripilus lineatus</name>
    <dbReference type="NCBI Taxonomy" id="2056292"/>
    <lineage>
        <taxon>Eukaryota</taxon>
        <taxon>Fungi</taxon>
        <taxon>Dikarya</taxon>
        <taxon>Basidiomycota</taxon>
        <taxon>Agaricomycotina</taxon>
        <taxon>Agaricomycetes</taxon>
        <taxon>Polyporales</taxon>
        <taxon>Meripilaceae</taxon>
        <taxon>Meripilus</taxon>
    </lineage>
</organism>
<evidence type="ECO:0000313" key="4">
    <source>
        <dbReference type="Proteomes" id="UP001212997"/>
    </source>
</evidence>
<dbReference type="PANTHER" id="PTHR31027">
    <property type="entry name" value="NUCLEAR SEGREGATION PROTEIN BFR1"/>
    <property type="match status" value="1"/>
</dbReference>
<accession>A0AAD5UYB8</accession>
<feature type="region of interest" description="Disordered" evidence="2">
    <location>
        <begin position="1"/>
        <end position="60"/>
    </location>
</feature>
<dbReference type="EMBL" id="JANAWD010000414">
    <property type="protein sequence ID" value="KAJ3479827.1"/>
    <property type="molecule type" value="Genomic_DNA"/>
</dbReference>
<keyword evidence="1" id="KW-0175">Coiled coil</keyword>
<dbReference type="InterPro" id="IPR039604">
    <property type="entry name" value="Bfr1"/>
</dbReference>
<dbReference type="GO" id="GO:0042175">
    <property type="term" value="C:nuclear outer membrane-endoplasmic reticulum membrane network"/>
    <property type="evidence" value="ECO:0007669"/>
    <property type="project" value="TreeGrafter"/>
</dbReference>
<sequence>MAGPKAKSSSATGPIKKSKSAPSTNGTSSPVPPPAAATPDGSETVHNYGPGKPDKSIYDAEQEKVKAEIEAVQVKLNAVRDKIALTGRGGAGNERRSELRAQLDAIRGQQSAGKQARGKIFDQLKTIQDGVQKKVKDLNAARGKIPYRTVEEVDERIKHLEKQVESGNLKLVDEKRALQEISQCRRNRRVVEGFQAEQESIEAERAKADALRSQLDDPEAKAISEQYDAINDELKQINKEGEEAYNNKTKLLDERTALQQQLDVLWGERKASNQAFRDANDRYYAKVNEDRARRAERARAQRAAEEAEKKKEIIERLREEASIPAYQVQIEDCQTLIDHFLGKASAPALSRTTSERSELVGVPKLDLRQVAPPTDGGLVVRKRKGEDEEAYFVGGGGKKKGGRKGNKPQAAAALTPAAEPLTPESPNPSSQLHVPLPILSALLTLSIPPPTSSSEVPRVVEDLRTKKAWYEANQDRATAEQKDKAEHEISRLTGKIEQLQVQASSSSSGDGAGGKDSPVPGTQTEESEMQVEGTKDAEAVAA</sequence>
<evidence type="ECO:0000256" key="2">
    <source>
        <dbReference type="SAM" id="MobiDB-lite"/>
    </source>
</evidence>
<dbReference type="GO" id="GO:0005783">
    <property type="term" value="C:endoplasmic reticulum"/>
    <property type="evidence" value="ECO:0007669"/>
    <property type="project" value="TreeGrafter"/>
</dbReference>